<dbReference type="EMBL" id="QRJL01000002">
    <property type="protein sequence ID" value="RHH33541.1"/>
    <property type="molecule type" value="Genomic_DNA"/>
</dbReference>
<dbReference type="EMBL" id="QSTL01000001">
    <property type="protein sequence ID" value="RGM58977.1"/>
    <property type="molecule type" value="Genomic_DNA"/>
</dbReference>
<dbReference type="SUPFAM" id="SSF53756">
    <property type="entry name" value="UDP-Glycosyltransferase/glycogen phosphorylase"/>
    <property type="match status" value="1"/>
</dbReference>
<dbReference type="GO" id="GO:0016757">
    <property type="term" value="F:glycosyltransferase activity"/>
    <property type="evidence" value="ECO:0007669"/>
    <property type="project" value="InterPro"/>
</dbReference>
<evidence type="ECO:0000313" key="4">
    <source>
        <dbReference type="EMBL" id="KAB4240514.1"/>
    </source>
</evidence>
<dbReference type="Proteomes" id="UP001218502">
    <property type="component" value="Unassembled WGS sequence"/>
</dbReference>
<evidence type="ECO:0000313" key="11">
    <source>
        <dbReference type="Proteomes" id="UP000283766"/>
    </source>
</evidence>
<reference evidence="5" key="3">
    <citation type="submission" date="2022-10" db="EMBL/GenBank/DDBJ databases">
        <title>Human gut microbiome strain richness.</title>
        <authorList>
            <person name="Chen-Liaw A."/>
        </authorList>
    </citation>
    <scope>NUCLEOTIDE SEQUENCE</scope>
    <source>
        <strain evidence="5">A1_m1001262Bd0_191120</strain>
    </source>
</reference>
<evidence type="ECO:0000313" key="12">
    <source>
        <dbReference type="Proteomes" id="UP000431575"/>
    </source>
</evidence>
<reference evidence="9 10" key="1">
    <citation type="submission" date="2018-08" db="EMBL/GenBank/DDBJ databases">
        <title>A genome reference for cultivated species of the human gut microbiota.</title>
        <authorList>
            <person name="Zou Y."/>
            <person name="Xue W."/>
            <person name="Luo G."/>
        </authorList>
    </citation>
    <scope>NUCLEOTIDE SEQUENCE [LARGE SCALE GENOMIC DNA]</scope>
    <source>
        <strain evidence="8 11">AM18-14LB</strain>
        <strain evidence="7 9">OM03-4</strain>
        <strain evidence="6 10">OM07-9</strain>
    </source>
</reference>
<evidence type="ECO:0000313" key="7">
    <source>
        <dbReference type="EMBL" id="RGN93493.1"/>
    </source>
</evidence>
<comment type="caution">
    <text evidence="6">The sequence shown here is derived from an EMBL/GenBank/DDBJ whole genome shotgun (WGS) entry which is preliminary data.</text>
</comment>
<dbReference type="PANTHER" id="PTHR12526:SF630">
    <property type="entry name" value="GLYCOSYLTRANSFERASE"/>
    <property type="match status" value="1"/>
</dbReference>
<dbReference type="Pfam" id="PF00534">
    <property type="entry name" value="Glycos_transf_1"/>
    <property type="match status" value="1"/>
</dbReference>
<reference evidence="12 13" key="2">
    <citation type="journal article" date="2019" name="Nat. Med.">
        <title>A library of human gut bacterial isolates paired with longitudinal multiomics data enables mechanistic microbiome research.</title>
        <authorList>
            <person name="Poyet M."/>
            <person name="Groussin M."/>
            <person name="Gibbons S.M."/>
            <person name="Avila-Pacheco J."/>
            <person name="Jiang X."/>
            <person name="Kearney S.M."/>
            <person name="Perrotta A.R."/>
            <person name="Berdy B."/>
            <person name="Zhao S."/>
            <person name="Lieberman T.D."/>
            <person name="Swanson P.K."/>
            <person name="Smith M."/>
            <person name="Roesemann S."/>
            <person name="Alexander J.E."/>
            <person name="Rich S.A."/>
            <person name="Livny J."/>
            <person name="Vlamakis H."/>
            <person name="Clish C."/>
            <person name="Bullock K."/>
            <person name="Deik A."/>
            <person name="Scott J."/>
            <person name="Pierce K.A."/>
            <person name="Xavier R.J."/>
            <person name="Alm E.J."/>
        </authorList>
    </citation>
    <scope>NUCLEOTIDE SEQUENCE [LARGE SCALE GENOMIC DNA]</scope>
    <source>
        <strain evidence="3 13">BIOML-A42</strain>
        <strain evidence="4 12">BIOML-A6</strain>
    </source>
</reference>
<dbReference type="RefSeq" id="WP_016273544.1">
    <property type="nucleotide sequence ID" value="NZ_BAABZM010000001.1"/>
</dbReference>
<dbReference type="CDD" id="cd03801">
    <property type="entry name" value="GT4_PimA-like"/>
    <property type="match status" value="1"/>
</dbReference>
<evidence type="ECO:0000313" key="8">
    <source>
        <dbReference type="EMBL" id="RHH33541.1"/>
    </source>
</evidence>
<evidence type="ECO:0000259" key="1">
    <source>
        <dbReference type="Pfam" id="PF00534"/>
    </source>
</evidence>
<evidence type="ECO:0000313" key="10">
    <source>
        <dbReference type="Proteomes" id="UP000261295"/>
    </source>
</evidence>
<protein>
    <submittedName>
        <fullName evidence="6">Glycosyltransferase family 4 protein</fullName>
    </submittedName>
</protein>
<proteinExistence type="predicted"/>
<dbReference type="Gene3D" id="3.40.50.2000">
    <property type="entry name" value="Glycogen Phosphorylase B"/>
    <property type="match status" value="2"/>
</dbReference>
<dbReference type="AlphaFoldDB" id="A0A3E4XSR9"/>
<dbReference type="PANTHER" id="PTHR12526">
    <property type="entry name" value="GLYCOSYLTRANSFERASE"/>
    <property type="match status" value="1"/>
</dbReference>
<name>A0A3E4XSR9_BACUN</name>
<dbReference type="InterPro" id="IPR001296">
    <property type="entry name" value="Glyco_trans_1"/>
</dbReference>
<evidence type="ECO:0000313" key="9">
    <source>
        <dbReference type="Proteomes" id="UP000260759"/>
    </source>
</evidence>
<dbReference type="Pfam" id="PF13439">
    <property type="entry name" value="Glyco_transf_4"/>
    <property type="match status" value="1"/>
</dbReference>
<evidence type="ECO:0000313" key="3">
    <source>
        <dbReference type="EMBL" id="KAB4091818.1"/>
    </source>
</evidence>
<dbReference type="EMBL" id="JAQNQY010000011">
    <property type="protein sequence ID" value="MDC1753130.1"/>
    <property type="molecule type" value="Genomic_DNA"/>
</dbReference>
<dbReference type="Proteomes" id="UP000283766">
    <property type="component" value="Unassembled WGS sequence"/>
</dbReference>
<dbReference type="InterPro" id="IPR028098">
    <property type="entry name" value="Glyco_trans_4-like_N"/>
</dbReference>
<evidence type="ECO:0000259" key="2">
    <source>
        <dbReference type="Pfam" id="PF13439"/>
    </source>
</evidence>
<sequence>MYILMIARGYPTEEDPQWGCFEQDQAEALCNNGHQVVVLSVDSRFLWKFRKVGITHYSKNGVNYYNSFWFPGVLTRTISRKFNVFIKKCQVDKLYKKVEFLYGRPDVVYGQFFFNTDIGVYLQKKYNLPLVGIEHAGRFNSDRLDSITKWMATNAYANADEIITVSQTLRKRILYHFKRDSYVIHNLVNNIFFDSVRKVEKTNSFSFVSTGSLVYGKGFDLLIEAFSLINRRNKDIHLVIIGDGVERQNLQKQIDNLKLSHNIHLVGKKTKGEIVQILSDSSVFILPSRSENFSVSILEGLAVGLPVIATLCGGVKECINEKNGLLVPVENVPALADAMKKMYDTLGEYDSQEIAQDCYNRFSPSVISDKLVDVFQKAVEKKKKMS</sequence>
<dbReference type="Proteomes" id="UP000431575">
    <property type="component" value="Unassembled WGS sequence"/>
</dbReference>
<keyword evidence="6" id="KW-0808">Transferase</keyword>
<dbReference type="Proteomes" id="UP000260759">
    <property type="component" value="Unassembled WGS sequence"/>
</dbReference>
<dbReference type="Proteomes" id="UP000261295">
    <property type="component" value="Unassembled WGS sequence"/>
</dbReference>
<accession>A0A3E4XSR9</accession>
<evidence type="ECO:0000313" key="5">
    <source>
        <dbReference type="EMBL" id="MDC1753130.1"/>
    </source>
</evidence>
<evidence type="ECO:0000313" key="13">
    <source>
        <dbReference type="Proteomes" id="UP000432488"/>
    </source>
</evidence>
<dbReference type="EMBL" id="WCUV01000007">
    <property type="protein sequence ID" value="KAB4091818.1"/>
    <property type="molecule type" value="Genomic_DNA"/>
</dbReference>
<gene>
    <name evidence="8" type="ORF">DW216_05135</name>
    <name evidence="7" type="ORF">DXB37_11510</name>
    <name evidence="6" type="ORF">DXC07_02155</name>
    <name evidence="4" type="ORF">GAP41_15265</name>
    <name evidence="3" type="ORF">GAQ56_11610</name>
    <name evidence="5" type="ORF">POY80_11825</name>
</gene>
<dbReference type="EMBL" id="WCTM01000009">
    <property type="protein sequence ID" value="KAB4240514.1"/>
    <property type="molecule type" value="Genomic_DNA"/>
</dbReference>
<dbReference type="EMBL" id="QSVA01000009">
    <property type="protein sequence ID" value="RGN93493.1"/>
    <property type="molecule type" value="Genomic_DNA"/>
</dbReference>
<evidence type="ECO:0000313" key="6">
    <source>
        <dbReference type="EMBL" id="RGM58977.1"/>
    </source>
</evidence>
<dbReference type="Proteomes" id="UP000432488">
    <property type="component" value="Unassembled WGS sequence"/>
</dbReference>
<organism evidence="6 10">
    <name type="scientific">Bacteroides uniformis</name>
    <dbReference type="NCBI Taxonomy" id="820"/>
    <lineage>
        <taxon>Bacteria</taxon>
        <taxon>Pseudomonadati</taxon>
        <taxon>Bacteroidota</taxon>
        <taxon>Bacteroidia</taxon>
        <taxon>Bacteroidales</taxon>
        <taxon>Bacteroidaceae</taxon>
        <taxon>Bacteroides</taxon>
    </lineage>
</organism>
<feature type="domain" description="Glycosyl transferase family 1" evidence="1">
    <location>
        <begin position="199"/>
        <end position="343"/>
    </location>
</feature>
<feature type="domain" description="Glycosyltransferase subfamily 4-like N-terminal" evidence="2">
    <location>
        <begin position="25"/>
        <end position="189"/>
    </location>
</feature>